<keyword evidence="5" id="KW-1185">Reference proteome</keyword>
<dbReference type="Proteomes" id="UP000186303">
    <property type="component" value="Chromosome 6"/>
</dbReference>
<feature type="coiled-coil region" evidence="1">
    <location>
        <begin position="236"/>
        <end position="263"/>
    </location>
</feature>
<feature type="compositionally biased region" description="Pro residues" evidence="2">
    <location>
        <begin position="818"/>
        <end position="828"/>
    </location>
</feature>
<dbReference type="Pfam" id="PF15456">
    <property type="entry name" value="Uds1"/>
    <property type="match status" value="1"/>
</dbReference>
<feature type="compositionally biased region" description="Basic and acidic residues" evidence="2">
    <location>
        <begin position="520"/>
        <end position="537"/>
    </location>
</feature>
<dbReference type="GO" id="GO:0005737">
    <property type="term" value="C:cytoplasm"/>
    <property type="evidence" value="ECO:0007669"/>
    <property type="project" value="TreeGrafter"/>
</dbReference>
<dbReference type="GO" id="GO:0016460">
    <property type="term" value="C:myosin II complex"/>
    <property type="evidence" value="ECO:0007669"/>
    <property type="project" value="TreeGrafter"/>
</dbReference>
<feature type="region of interest" description="Disordered" evidence="2">
    <location>
        <begin position="664"/>
        <end position="685"/>
    </location>
</feature>
<accession>A0A1M8AA85</accession>
<evidence type="ECO:0000256" key="1">
    <source>
        <dbReference type="SAM" id="Coils"/>
    </source>
</evidence>
<feature type="region of interest" description="Disordered" evidence="2">
    <location>
        <begin position="520"/>
        <end position="593"/>
    </location>
</feature>
<feature type="coiled-coil region" evidence="1">
    <location>
        <begin position="861"/>
        <end position="895"/>
    </location>
</feature>
<dbReference type="InterPro" id="IPR029191">
    <property type="entry name" value="Uds1"/>
</dbReference>
<feature type="compositionally biased region" description="Low complexity" evidence="2">
    <location>
        <begin position="538"/>
        <end position="563"/>
    </location>
</feature>
<evidence type="ECO:0000313" key="4">
    <source>
        <dbReference type="EMBL" id="SHO79237.1"/>
    </source>
</evidence>
<feature type="coiled-coil region" evidence="1">
    <location>
        <begin position="61"/>
        <end position="95"/>
    </location>
</feature>
<dbReference type="GO" id="GO:0032982">
    <property type="term" value="C:myosin filament"/>
    <property type="evidence" value="ECO:0007669"/>
    <property type="project" value="TreeGrafter"/>
</dbReference>
<dbReference type="PANTHER" id="PTHR45615:SF40">
    <property type="entry name" value="MYOSIN HEAVY CHAIN, NON-MUSCLE"/>
    <property type="match status" value="1"/>
</dbReference>
<sequence>MTSPYAPSLASSSLRPRSDGHARAQLPSLDVSFASAIGDDTQILLDDLLITYSLLETERYNALALEQVGELRRKKAQLEERMIDLQERIALEKKMRHAAQSVQSSMIHISPQPRHKSVHMAEAMQRTDEATLQLLQVSNARHDIQQQLLAHHIAVLRDHLPTQHAPRPSASTSQLADALGLTRLSPSPSRFPHTPSTPMRLPSWTERLRAHTPSDNMGWGSPSPASGASVGDTTDLSHLLDEVEQLEQRRRRLTVQLTSNNERQTALRHRLSRLCEENLEVAERLAQRDLDGAHMPGPSTLIPGEEHERIVQALETERARAMDELQAAQTERTRAMDELQAAQAQSAEHATTLEKLRTEHASALEQLRAGHAAALEQLRTRQESERNASESQLRSLQAEHASLNAAHEALQQQAAAHEQALEASEARYREALEASDAQLREALEASDARHREALEASEVRHRESLGALEASHRQALVASESGHREALAALEAEHASLRVREAELNEQLLHIRHSSEMELAQQREAHTNELREQDEAHQAALAEAQATETPAPEAQPAASAETPVTRSPLLKTNWSRRPVGPESSPREAAPGTLSQRLQRMFSTDKPPSPVDGVPAAPAGAESDLTAALQQLRGQLDAERKQKDMVAHRLEEVMMLYRSAVSQPAAPDVPGVQEPPMEAPVASQQDVTITQEPPVEAPAADSRQDVTVTQEPLVEAPAAPSQDVPIVQEPPMDAPAAPSQDVPIVQEPPMEVPVASQPDVPIVREPPMEAPVASQPDVPVVREPPLEALATEAPPSEAPVEGPSSDTLSPDSNEVPHTPLGPPTPPEVPMTPHRMERPELYVDVAETPTHARAARAWGGSRFRFLEMEVDRHRRAAEQARAAFEQLRVRAASEREASERERQLVDTWRAEWRALCARLEQQHHFCMRVLGKADGREEMDGLLDQIKASSVPRRAEAREETGEDAAQLLSQVEEHIGDMAEGLARAGASGLGGNVIAQLEDRIEELETQLAQRDAASSADVSSASMADAPLDLCLYALVLVGALLPEGDALLHSMSLPLDAVRQLFAPPAPAADAADALDVLRRVPALDAVCAMAQASGSAAHRATGRAFAERVMQAVSRMAADAHRQVPALVTDVMGRLASTLDTSEMVADRALVLEESVRTSTYASHPPTPQPDALDVPPI</sequence>
<dbReference type="GO" id="GO:0000146">
    <property type="term" value="F:microfilament motor activity"/>
    <property type="evidence" value="ECO:0007669"/>
    <property type="project" value="TreeGrafter"/>
</dbReference>
<protein>
    <recommendedName>
        <fullName evidence="3">Up-regulated during septation protein 1 domain-containing protein</fullName>
    </recommendedName>
</protein>
<feature type="region of interest" description="Disordered" evidence="2">
    <location>
        <begin position="1"/>
        <end position="21"/>
    </location>
</feature>
<feature type="coiled-coil region" evidence="1">
    <location>
        <begin position="304"/>
        <end position="434"/>
    </location>
</feature>
<gene>
    <name evidence="4" type="ORF">MSYG_3586</name>
</gene>
<feature type="compositionally biased region" description="Low complexity" evidence="2">
    <location>
        <begin position="1"/>
        <end position="15"/>
    </location>
</feature>
<feature type="compositionally biased region" description="Low complexity" evidence="2">
    <location>
        <begin position="220"/>
        <end position="229"/>
    </location>
</feature>
<organism evidence="4 5">
    <name type="scientific">Malassezia sympodialis (strain ATCC 42132)</name>
    <name type="common">Atopic eczema-associated yeast</name>
    <dbReference type="NCBI Taxonomy" id="1230383"/>
    <lineage>
        <taxon>Eukaryota</taxon>
        <taxon>Fungi</taxon>
        <taxon>Dikarya</taxon>
        <taxon>Basidiomycota</taxon>
        <taxon>Ustilaginomycotina</taxon>
        <taxon>Malasseziomycetes</taxon>
        <taxon>Malasseziales</taxon>
        <taxon>Malasseziaceae</taxon>
        <taxon>Malassezia</taxon>
    </lineage>
</organism>
<feature type="region of interest" description="Disordered" evidence="2">
    <location>
        <begin position="789"/>
        <end position="832"/>
    </location>
</feature>
<proteinExistence type="predicted"/>
<feature type="domain" description="Up-regulated during septation protein 1" evidence="3">
    <location>
        <begin position="48"/>
        <end position="156"/>
    </location>
</feature>
<evidence type="ECO:0000259" key="3">
    <source>
        <dbReference type="Pfam" id="PF15456"/>
    </source>
</evidence>
<feature type="region of interest" description="Disordered" evidence="2">
    <location>
        <begin position="1160"/>
        <end position="1181"/>
    </location>
</feature>
<feature type="region of interest" description="Disordered" evidence="2">
    <location>
        <begin position="182"/>
        <end position="233"/>
    </location>
</feature>
<dbReference type="GO" id="GO:0051015">
    <property type="term" value="F:actin filament binding"/>
    <property type="evidence" value="ECO:0007669"/>
    <property type="project" value="TreeGrafter"/>
</dbReference>
<reference evidence="5" key="1">
    <citation type="journal article" date="2017" name="Nucleic Acids Res.">
        <title>Proteogenomics produces comprehensive and highly accurate protein-coding gene annotation in a complete genome assembly of Malassezia sympodialis.</title>
        <authorList>
            <person name="Zhu Y."/>
            <person name="Engstroem P.G."/>
            <person name="Tellgren-Roth C."/>
            <person name="Baudo C.D."/>
            <person name="Kennell J.C."/>
            <person name="Sun S."/>
            <person name="Billmyre R.B."/>
            <person name="Schroeder M.S."/>
            <person name="Andersson A."/>
            <person name="Holm T."/>
            <person name="Sigurgeirsson B."/>
            <person name="Wu G."/>
            <person name="Sankaranarayanan S.R."/>
            <person name="Siddharthan R."/>
            <person name="Sanyal K."/>
            <person name="Lundeberg J."/>
            <person name="Nystedt B."/>
            <person name="Boekhout T."/>
            <person name="Dawson T.L. Jr."/>
            <person name="Heitman J."/>
            <person name="Scheynius A."/>
            <person name="Lehtioe J."/>
        </authorList>
    </citation>
    <scope>NUCLEOTIDE SEQUENCE [LARGE SCALE GENOMIC DNA]</scope>
    <source>
        <strain evidence="5">ATCC 42132</strain>
    </source>
</reference>
<dbReference type="STRING" id="1230383.A0A1M8AA85"/>
<dbReference type="OMA" id="EPPMEAP"/>
<dbReference type="PANTHER" id="PTHR45615">
    <property type="entry name" value="MYOSIN HEAVY CHAIN, NON-MUSCLE"/>
    <property type="match status" value="1"/>
</dbReference>
<keyword evidence="1" id="KW-0175">Coiled coil</keyword>
<name>A0A1M8AA85_MALS4</name>
<evidence type="ECO:0000313" key="5">
    <source>
        <dbReference type="Proteomes" id="UP000186303"/>
    </source>
</evidence>
<feature type="compositionally biased region" description="Low complexity" evidence="2">
    <location>
        <begin position="789"/>
        <end position="798"/>
    </location>
</feature>
<dbReference type="EMBL" id="LT671826">
    <property type="protein sequence ID" value="SHO79237.1"/>
    <property type="molecule type" value="Genomic_DNA"/>
</dbReference>
<dbReference type="OrthoDB" id="5569911at2759"/>
<evidence type="ECO:0000256" key="2">
    <source>
        <dbReference type="SAM" id="MobiDB-lite"/>
    </source>
</evidence>
<feature type="region of interest" description="Disordered" evidence="2">
    <location>
        <begin position="714"/>
        <end position="742"/>
    </location>
</feature>
<dbReference type="VEuPathDB" id="FungiDB:MSYG_3586"/>
<dbReference type="AlphaFoldDB" id="A0A1M8AA85"/>